<dbReference type="RefSeq" id="WP_195799077.1">
    <property type="nucleotide sequence ID" value="NZ_CP061379.1"/>
</dbReference>
<keyword evidence="3" id="KW-1185">Reference proteome</keyword>
<dbReference type="KEGG" id="bcou:IC761_23915"/>
<reference evidence="2 3" key="1">
    <citation type="submission" date="2020-09" db="EMBL/GenBank/DDBJ databases">
        <title>Complete genomes of bradyrhizobia occurring on native shrubby legumes in Australia.</title>
        <authorList>
            <person name="Lafay B."/>
        </authorList>
    </citation>
    <scope>NUCLEOTIDE SEQUENCE [LARGE SCALE GENOMIC DNA]</scope>
    <source>
        <strain evidence="2 3">BDV5040</strain>
    </source>
</reference>
<gene>
    <name evidence="2" type="ORF">IC761_23915</name>
</gene>
<feature type="region of interest" description="Disordered" evidence="1">
    <location>
        <begin position="1"/>
        <end position="26"/>
    </location>
</feature>
<sequence>MQKQEVRKNYIGLVNDTSEDEQTADTALRSQPHVIAYLLGRLADALKGRHKGTPGPIAR</sequence>
<dbReference type="Proteomes" id="UP000594621">
    <property type="component" value="Chromosome"/>
</dbReference>
<dbReference type="EMBL" id="CP061379">
    <property type="protein sequence ID" value="QPF89542.1"/>
    <property type="molecule type" value="Genomic_DNA"/>
</dbReference>
<accession>A0A7S9D1N9</accession>
<proteinExistence type="predicted"/>
<dbReference type="AlphaFoldDB" id="A0A7S9D1N9"/>
<evidence type="ECO:0000256" key="1">
    <source>
        <dbReference type="SAM" id="MobiDB-lite"/>
    </source>
</evidence>
<organism evidence="2 3">
    <name type="scientific">Bradyrhizobium commune</name>
    <dbReference type="NCBI Taxonomy" id="83627"/>
    <lineage>
        <taxon>Bacteria</taxon>
        <taxon>Pseudomonadati</taxon>
        <taxon>Pseudomonadota</taxon>
        <taxon>Alphaproteobacteria</taxon>
        <taxon>Hyphomicrobiales</taxon>
        <taxon>Nitrobacteraceae</taxon>
        <taxon>Bradyrhizobium</taxon>
    </lineage>
</organism>
<evidence type="ECO:0000313" key="2">
    <source>
        <dbReference type="EMBL" id="QPF89542.1"/>
    </source>
</evidence>
<protein>
    <submittedName>
        <fullName evidence="2">Uncharacterized protein</fullName>
    </submittedName>
</protein>
<name>A0A7S9D1N9_9BRAD</name>
<evidence type="ECO:0000313" key="3">
    <source>
        <dbReference type="Proteomes" id="UP000594621"/>
    </source>
</evidence>